<keyword evidence="2" id="KW-0732">Signal</keyword>
<keyword evidence="1" id="KW-1133">Transmembrane helix</keyword>
<keyword evidence="1" id="KW-0472">Membrane</keyword>
<gene>
    <name evidence="3" type="ORF">G8759_13980</name>
</gene>
<protein>
    <recommendedName>
        <fullName evidence="5">PepSY domain-containing protein</fullName>
    </recommendedName>
</protein>
<keyword evidence="4" id="KW-1185">Reference proteome</keyword>
<sequence length="118" mass="13303">MKTLIICLLLSIGTIAMAKDPASSKVRTRISDDSQTISIQIDGFKHGRKIQYDHTFDVSGMNVLQKELLTYRAFDSQGLLPPLHMMKWLIFAALGLTGLILTLILVIIQRMKFRLKVS</sequence>
<feature type="chain" id="PRO_5026226960" description="PepSY domain-containing protein" evidence="2">
    <location>
        <begin position="19"/>
        <end position="118"/>
    </location>
</feature>
<name>A0A6G9AMD1_9BACT</name>
<reference evidence="3 4" key="1">
    <citation type="submission" date="2020-03" db="EMBL/GenBank/DDBJ databases">
        <authorList>
            <person name="Kim M.K."/>
        </authorList>
    </citation>
    <scope>NUCLEOTIDE SEQUENCE [LARGE SCALE GENOMIC DNA]</scope>
    <source>
        <strain evidence="3 4">BT328</strain>
    </source>
</reference>
<proteinExistence type="predicted"/>
<dbReference type="RefSeq" id="WP_167208931.1">
    <property type="nucleotide sequence ID" value="NZ_CP050063.1"/>
</dbReference>
<evidence type="ECO:0000256" key="1">
    <source>
        <dbReference type="SAM" id="Phobius"/>
    </source>
</evidence>
<evidence type="ECO:0000313" key="3">
    <source>
        <dbReference type="EMBL" id="QIP13652.1"/>
    </source>
</evidence>
<evidence type="ECO:0008006" key="5">
    <source>
        <dbReference type="Google" id="ProtNLM"/>
    </source>
</evidence>
<feature type="transmembrane region" description="Helical" evidence="1">
    <location>
        <begin position="88"/>
        <end position="108"/>
    </location>
</feature>
<keyword evidence="1" id="KW-0812">Transmembrane</keyword>
<evidence type="ECO:0000256" key="2">
    <source>
        <dbReference type="SAM" id="SignalP"/>
    </source>
</evidence>
<dbReference type="KEGG" id="spib:G8759_13980"/>
<organism evidence="3 4">
    <name type="scientific">Spirosoma aureum</name>
    <dbReference type="NCBI Taxonomy" id="2692134"/>
    <lineage>
        <taxon>Bacteria</taxon>
        <taxon>Pseudomonadati</taxon>
        <taxon>Bacteroidota</taxon>
        <taxon>Cytophagia</taxon>
        <taxon>Cytophagales</taxon>
        <taxon>Cytophagaceae</taxon>
        <taxon>Spirosoma</taxon>
    </lineage>
</organism>
<accession>A0A6G9AMD1</accession>
<feature type="signal peptide" evidence="2">
    <location>
        <begin position="1"/>
        <end position="18"/>
    </location>
</feature>
<dbReference type="AlphaFoldDB" id="A0A6G9AMD1"/>
<dbReference type="EMBL" id="CP050063">
    <property type="protein sequence ID" value="QIP13652.1"/>
    <property type="molecule type" value="Genomic_DNA"/>
</dbReference>
<dbReference type="Proteomes" id="UP000501802">
    <property type="component" value="Chromosome"/>
</dbReference>
<evidence type="ECO:0000313" key="4">
    <source>
        <dbReference type="Proteomes" id="UP000501802"/>
    </source>
</evidence>